<dbReference type="AlphaFoldDB" id="A0A1Y3PJ22"/>
<protein>
    <submittedName>
        <fullName evidence="1">Twitching motility protein PilT</fullName>
    </submittedName>
</protein>
<sequence length="175" mass="20392">MAQSVQPVQSTKTIRFVLDANVFINAHRLYYAFDIVPCFWRVLVELARRGLIASIDRVKDELQKNDDPLKKWALSEFDHWFLSTDTEEVLDSYGQLMFWSFGNPHYEDVAKHQFADEADSWLVAFAKAYNYIVVTHEQPNHSPKKIKIPNACKAMGVRYMNTFEMLRKLNVKVCA</sequence>
<dbReference type="Pfam" id="PF14367">
    <property type="entry name" value="DUF4411"/>
    <property type="match status" value="1"/>
</dbReference>
<organism evidence="1 2">
    <name type="scientific">Bacillus thermozeamaize</name>
    <dbReference type="NCBI Taxonomy" id="230954"/>
    <lineage>
        <taxon>Bacteria</taxon>
        <taxon>Bacillati</taxon>
        <taxon>Bacillota</taxon>
        <taxon>Bacilli</taxon>
        <taxon>Bacillales</taxon>
        <taxon>Bacillaceae</taxon>
        <taxon>Bacillus</taxon>
    </lineage>
</organism>
<name>A0A1Y3PJ22_9BACI</name>
<evidence type="ECO:0000313" key="1">
    <source>
        <dbReference type="EMBL" id="OUM87332.1"/>
    </source>
</evidence>
<dbReference type="EMBL" id="LZRT01000076">
    <property type="protein sequence ID" value="OUM87332.1"/>
    <property type="molecule type" value="Genomic_DNA"/>
</dbReference>
<proteinExistence type="predicted"/>
<gene>
    <name evidence="1" type="ORF">BAA01_12390</name>
</gene>
<dbReference type="Proteomes" id="UP000196475">
    <property type="component" value="Unassembled WGS sequence"/>
</dbReference>
<reference evidence="2" key="1">
    <citation type="submission" date="2016-06" db="EMBL/GenBank/DDBJ databases">
        <authorList>
            <person name="Nascimento L."/>
            <person name="Pereira R.V."/>
            <person name="Martins L.F."/>
            <person name="Quaggio R.B."/>
            <person name="Silva A.M."/>
            <person name="Setubal J.C."/>
        </authorList>
    </citation>
    <scope>NUCLEOTIDE SEQUENCE [LARGE SCALE GENOMIC DNA]</scope>
</reference>
<comment type="caution">
    <text evidence="1">The sequence shown here is derived from an EMBL/GenBank/DDBJ whole genome shotgun (WGS) entry which is preliminary data.</text>
</comment>
<accession>A0A1Y3PJ22</accession>
<dbReference type="InterPro" id="IPR016541">
    <property type="entry name" value="UCP008505"/>
</dbReference>
<evidence type="ECO:0000313" key="2">
    <source>
        <dbReference type="Proteomes" id="UP000196475"/>
    </source>
</evidence>